<organism evidence="5">
    <name type="scientific">Tetraselmis chuii</name>
    <dbReference type="NCBI Taxonomy" id="63592"/>
    <lineage>
        <taxon>Eukaryota</taxon>
        <taxon>Viridiplantae</taxon>
        <taxon>Chlorophyta</taxon>
        <taxon>core chlorophytes</taxon>
        <taxon>Chlorodendrophyceae</taxon>
        <taxon>Chlorodendrales</taxon>
        <taxon>Chlorodendraceae</taxon>
        <taxon>Tetraselmis</taxon>
    </lineage>
</organism>
<dbReference type="PRINTS" id="PR00959">
    <property type="entry name" value="MEVGALKINASE"/>
</dbReference>
<feature type="domain" description="Galactokinase N-terminal" evidence="4">
    <location>
        <begin position="482"/>
        <end position="522"/>
    </location>
</feature>
<dbReference type="PANTHER" id="PTHR38134:SF2">
    <property type="entry name" value="GALACTOKINASE"/>
    <property type="match status" value="1"/>
</dbReference>
<dbReference type="InterPro" id="IPR053205">
    <property type="entry name" value="GHMP_kinase_L-arabinokinase"/>
</dbReference>
<proteinExistence type="predicted"/>
<sequence length="894" mass="97195">MSDKNNLIIAFYLTGHGLGHATRGVEVCRELVAAGHSVMVVSGGNGDVFVRGIGSVRMSFRRAVLDCGAVQSDALSLDMKGSLEMYASIAHDQRESLLETEAAWLRATRADLVLSDVVPVVCTAAKMAGIPSVCISNFSWDFVYSEYLLNHGRRQKMVWKIAEDYHNATCLLRLPGYSPMPAFRKVVDIPLVVRKAVKSRNEVRAELGLGEEVRLLVFMFGGQSGGAHWKLGASNLPPGWKCVICHTSAPKEPATIPNNFVIAPPDAYLPDLINASDCVMGKIGYGATSECLAHGKPLVFVRRDHFNEEPFLRKLLEMHNCAVEMKRSSFLDGHWGSYLLRALTLKPLYREPTNGAEVAARLIESIGRQEEGWRGKTRQDTQLRDTVVWGFLMRAAGEQREVDVPDWYAQGGRTPSTSGATPPAPETEWSAYFDCVHGDPSNCADTQSFLGILGRLSAGEEVGTEGVSANEVRAARSLFRWEDEVVVTRAPGRLDVMGGIADYSGSLVLQLPLEQACHVAVQQQPVGQQRVWRHMEEAKRGSGAPSPAIRVVSLYADSTNRAPTFDSYLSELTDAGGAPLQYAEAQRLFRRDPAQSWAAYVVGCLLVLMHEHGVRPVEGLSVLVHSEVPEGKGVSSSAAVEVATMMALCQLYDVELSGRELALLCQRVENRVVGAPCGVMDQMTSALGKKGHLMALRCQPAEVKGFLPLPPHISVWGVDSGIRHAVVGADYRSVRIGTFIGLKIASVAASGGEGRIANGVSSKRPRKLAKVGELASQEALIGGGYLANVPPSEFSLRHARRLPVSISGEEFLAQYGAHVDESTEVADGETYAVLEPTSHPVHENFRVQTFQQVLQSPESASQMETLGVPLGCPCVVAVILHLSLCHFLILFWRF</sequence>
<accession>A0A7S1SUP6</accession>
<evidence type="ECO:0000256" key="2">
    <source>
        <dbReference type="ARBA" id="ARBA00022840"/>
    </source>
</evidence>
<dbReference type="SUPFAM" id="SSF54211">
    <property type="entry name" value="Ribosomal protein S5 domain 2-like"/>
    <property type="match status" value="1"/>
</dbReference>
<dbReference type="Pfam" id="PF00288">
    <property type="entry name" value="GHMP_kinases_N"/>
    <property type="match status" value="1"/>
</dbReference>
<dbReference type="InterPro" id="IPR006204">
    <property type="entry name" value="GHMP_kinase_N_dom"/>
</dbReference>
<dbReference type="Pfam" id="PF10509">
    <property type="entry name" value="GalKase_gal_bdg"/>
    <property type="match status" value="1"/>
</dbReference>
<dbReference type="PANTHER" id="PTHR38134">
    <property type="entry name" value="SLR1395 PROTEIN"/>
    <property type="match status" value="1"/>
</dbReference>
<dbReference type="SUPFAM" id="SSF53756">
    <property type="entry name" value="UDP-Glycosyltransferase/glycogen phosphorylase"/>
    <property type="match status" value="1"/>
</dbReference>
<evidence type="ECO:0008006" key="6">
    <source>
        <dbReference type="Google" id="ProtNLM"/>
    </source>
</evidence>
<reference evidence="5" key="1">
    <citation type="submission" date="2021-01" db="EMBL/GenBank/DDBJ databases">
        <authorList>
            <person name="Corre E."/>
            <person name="Pelletier E."/>
            <person name="Niang G."/>
            <person name="Scheremetjew M."/>
            <person name="Finn R."/>
            <person name="Kale V."/>
            <person name="Holt S."/>
            <person name="Cochrane G."/>
            <person name="Meng A."/>
            <person name="Brown T."/>
            <person name="Cohen L."/>
        </authorList>
    </citation>
    <scope>NUCLEOTIDE SEQUENCE</scope>
    <source>
        <strain evidence="5">PLY429</strain>
    </source>
</reference>
<dbReference type="InterPro" id="IPR019539">
    <property type="entry name" value="GalKase_N"/>
</dbReference>
<evidence type="ECO:0000256" key="1">
    <source>
        <dbReference type="ARBA" id="ARBA00022741"/>
    </source>
</evidence>
<evidence type="ECO:0000259" key="4">
    <source>
        <dbReference type="Pfam" id="PF10509"/>
    </source>
</evidence>
<gene>
    <name evidence="5" type="ORF">TCHU04912_LOCUS10899</name>
</gene>
<keyword evidence="2" id="KW-0067">ATP-binding</keyword>
<evidence type="ECO:0000313" key="5">
    <source>
        <dbReference type="EMBL" id="CAD9208661.1"/>
    </source>
</evidence>
<dbReference type="Gene3D" id="3.40.50.2000">
    <property type="entry name" value="Glycogen Phosphorylase B"/>
    <property type="match status" value="2"/>
</dbReference>
<dbReference type="FunFam" id="3.30.230.10:FF:000037">
    <property type="entry name" value="L-arabinokinase"/>
    <property type="match status" value="1"/>
</dbReference>
<dbReference type="GO" id="GO:0005975">
    <property type="term" value="P:carbohydrate metabolic process"/>
    <property type="evidence" value="ECO:0007669"/>
    <property type="project" value="UniProtKB-ARBA"/>
</dbReference>
<keyword evidence="1" id="KW-0547">Nucleotide-binding</keyword>
<dbReference type="EMBL" id="HBGG01020958">
    <property type="protein sequence ID" value="CAD9208661.1"/>
    <property type="molecule type" value="Transcribed_RNA"/>
</dbReference>
<feature type="domain" description="GHMP kinase N-terminal" evidence="3">
    <location>
        <begin position="600"/>
        <end position="689"/>
    </location>
</feature>
<dbReference type="Gene3D" id="3.30.230.10">
    <property type="match status" value="1"/>
</dbReference>
<dbReference type="InterPro" id="IPR020568">
    <property type="entry name" value="Ribosomal_Su5_D2-typ_SF"/>
</dbReference>
<evidence type="ECO:0000259" key="3">
    <source>
        <dbReference type="Pfam" id="PF00288"/>
    </source>
</evidence>
<dbReference type="AlphaFoldDB" id="A0A7S1SUP6"/>
<name>A0A7S1SUP6_9CHLO</name>
<protein>
    <recommendedName>
        <fullName evidence="6">L-arabinokinase</fullName>
    </recommendedName>
</protein>
<dbReference type="GO" id="GO:0005524">
    <property type="term" value="F:ATP binding"/>
    <property type="evidence" value="ECO:0007669"/>
    <property type="project" value="UniProtKB-KW"/>
</dbReference>
<dbReference type="InterPro" id="IPR014721">
    <property type="entry name" value="Ribsml_uS5_D2-typ_fold_subgr"/>
</dbReference>